<reference evidence="1" key="1">
    <citation type="journal article" date="2016" name="Biosci. Biotechnol. Biochem.">
        <title>Bioconversion of AHX to AOH by resting cells of Burkholderia contaminans CH-1.</title>
        <authorList>
            <person name="Choi J.H."/>
            <person name="Kikuchi A."/>
            <person name="Pumkaeo P."/>
            <person name="Hirai H."/>
            <person name="Tokuyama S."/>
            <person name="Kawagishi H."/>
        </authorList>
    </citation>
    <scope>NUCLEOTIDE SEQUENCE</scope>
    <source>
        <strain evidence="1">CH-1</strain>
    </source>
</reference>
<evidence type="ECO:0000313" key="6">
    <source>
        <dbReference type="Proteomes" id="UP001220209"/>
    </source>
</evidence>
<evidence type="ECO:0000313" key="5">
    <source>
        <dbReference type="Proteomes" id="UP000664048"/>
    </source>
</evidence>
<evidence type="ECO:0000313" key="2">
    <source>
        <dbReference type="EMBL" id="MBK1934748.1"/>
    </source>
</evidence>
<organism evidence="1">
    <name type="scientific">Burkholderia contaminans</name>
    <dbReference type="NCBI Taxonomy" id="488447"/>
    <lineage>
        <taxon>Bacteria</taxon>
        <taxon>Pseudomonadati</taxon>
        <taxon>Pseudomonadota</taxon>
        <taxon>Betaproteobacteria</taxon>
        <taxon>Burkholderiales</taxon>
        <taxon>Burkholderiaceae</taxon>
        <taxon>Burkholderia</taxon>
        <taxon>Burkholderia cepacia complex</taxon>
    </lineage>
</organism>
<reference evidence="1" key="2">
    <citation type="journal article" date="2017" name="Genome Announc.">
        <title>High-Quality Draft Genome Sequence of Burkholderia contaminans CH-1, a Gram-Negative Bacterium That Metabolizes 2-Azahypoxanthine, a Plant Growth-Regulating Compound.</title>
        <authorList>
            <person name="Choi J.-H."/>
            <person name="Sugiura H."/>
            <person name="Moriuchi R."/>
            <person name="Kawagishi H."/>
            <person name="Dohra H."/>
        </authorList>
    </citation>
    <scope>NUCLEOTIDE SEQUENCE</scope>
    <source>
        <strain evidence="1">CH-1</strain>
    </source>
</reference>
<evidence type="ECO:0000313" key="3">
    <source>
        <dbReference type="EMBL" id="MBO1834540.1"/>
    </source>
</evidence>
<dbReference type="AlphaFoldDB" id="A0A250LK55"/>
<dbReference type="EMBL" id="CP090642">
    <property type="protein sequence ID" value="WFN22482.1"/>
    <property type="molecule type" value="Genomic_DNA"/>
</dbReference>
<dbReference type="RefSeq" id="WP_135370828.1">
    <property type="nucleotide sequence ID" value="NZ_AP018359.1"/>
</dbReference>
<dbReference type="EMBL" id="AP018359">
    <property type="protein sequence ID" value="BBA44924.1"/>
    <property type="molecule type" value="Genomic_DNA"/>
</dbReference>
<proteinExistence type="predicted"/>
<reference evidence="2" key="3">
    <citation type="submission" date="2021-01" db="EMBL/GenBank/DDBJ databases">
        <title>Outbreak of Burkholderia contaminns endophthalmitis traced to a clinical ventilation system.</title>
        <authorList>
            <person name="Lipuma J."/>
            <person name="Spilker T."/>
            <person name="Kratholm J."/>
        </authorList>
    </citation>
    <scope>NUCLEOTIDE SEQUENCE</scope>
    <source>
        <strain evidence="2">HI4954</strain>
    </source>
</reference>
<dbReference type="EMBL" id="JAENIB010000023">
    <property type="protein sequence ID" value="MBK1934748.1"/>
    <property type="molecule type" value="Genomic_DNA"/>
</dbReference>
<reference evidence="4 6" key="5">
    <citation type="submission" date="2021-12" db="EMBL/GenBank/DDBJ databases">
        <title>Genomic and phenotypic characterization of three Burkholderia contaminans isolates recovered from different sources.</title>
        <authorList>
            <person name="Lopez De Volder A."/>
            <person name="Fan Y."/>
            <person name="Nunvar J."/>
            <person name="Herrera T."/>
            <person name="Timp W."/>
            <person name="Degrossi J."/>
        </authorList>
    </citation>
    <scope>NUCLEOTIDE SEQUENCE [LARGE SCALE GENOMIC DNA]</scope>
    <source>
        <strain evidence="4 6">LMG 23361</strain>
    </source>
</reference>
<keyword evidence="5" id="KW-1185">Reference proteome</keyword>
<dbReference type="GeneID" id="93194429"/>
<accession>A0A250LK55</accession>
<reference evidence="3 5" key="4">
    <citation type="submission" date="2021-03" db="EMBL/GenBank/DDBJ databases">
        <title>Clinical course, treatment and visual outcome of an outbreak of Burkholderia contaminans endophthalmitis following cataract surgery.</title>
        <authorList>
            <person name="Lind C."/>
            <person name="Olsen K."/>
            <person name="Angelsen N.K."/>
            <person name="Krefting E.A."/>
            <person name="Fossen K."/>
            <person name="Gravningen K."/>
            <person name="Depoorter E."/>
            <person name="Vandamme P."/>
            <person name="Bertelsen G."/>
        </authorList>
    </citation>
    <scope>NUCLEOTIDE SEQUENCE [LARGE SCALE GENOMIC DNA]</scope>
    <source>
        <strain evidence="3 5">51242556</strain>
    </source>
</reference>
<dbReference type="EMBL" id="JAGEMX010000019">
    <property type="protein sequence ID" value="MBO1834540.1"/>
    <property type="molecule type" value="Genomic_DNA"/>
</dbReference>
<protein>
    <submittedName>
        <fullName evidence="1">Uncharacterized protein</fullName>
    </submittedName>
</protein>
<dbReference type="OrthoDB" id="9155524at2"/>
<sequence>MTLTDSINEIARSLNGLEPPWLPAYDMRAYAAKVDSECGYSAEMMVALEINSRMFEEVVAFVHLCGAFASMHPSTARQYECVRNDGAEIDDVLAHHATGACPTYTGLLTSFVVRGILVRCAPG</sequence>
<gene>
    <name evidence="1" type="ORF">BCCH1_74280</name>
    <name evidence="3" type="ORF">J4M89_34670</name>
    <name evidence="2" type="ORF">JIN94_33175</name>
    <name evidence="4" type="ORF">LXE91_38030</name>
</gene>
<dbReference type="Proteomes" id="UP000611459">
    <property type="component" value="Unassembled WGS sequence"/>
</dbReference>
<dbReference type="Proteomes" id="UP000664048">
    <property type="component" value="Unassembled WGS sequence"/>
</dbReference>
<evidence type="ECO:0000313" key="4">
    <source>
        <dbReference type="EMBL" id="WFN22482.1"/>
    </source>
</evidence>
<evidence type="ECO:0000313" key="1">
    <source>
        <dbReference type="EMBL" id="BBA44924.1"/>
    </source>
</evidence>
<dbReference type="Proteomes" id="UP001220209">
    <property type="component" value="Chromosome 3"/>
</dbReference>
<name>A0A250LK55_9BURK</name>